<dbReference type="Gene3D" id="1.20.120.220">
    <property type="entry name" value="ATP synthase, F0 complex, subunit A"/>
    <property type="match status" value="1"/>
</dbReference>
<keyword evidence="7 11" id="KW-1133">Transmembrane helix</keyword>
<evidence type="ECO:0000256" key="8">
    <source>
        <dbReference type="ARBA" id="ARBA00023065"/>
    </source>
</evidence>
<evidence type="ECO:0000256" key="2">
    <source>
        <dbReference type="ARBA" id="ARBA00006810"/>
    </source>
</evidence>
<sequence>MAEGHHSPLEQFQVHTLVPLKIGGVDVSFTNASLVMVAVAVFITVFMLAGMSKRAVVPGRFQGAVEFFHDYVHGLINENIGAAGRKYFPFVFTIFIFILFLNLVGLVPSSPTSLVFTVTSHIIVTFAMAAVVFLLATVVGFMHHGVHFLSFFVPKGVPAWLLPLMVPIEVMSYFIRPITLSVRLFANMVAGHVMLAVIGGFVFSLGAAFFIVPGLIPLAAIVAIFALELLIACLQAYVFATLTCIYLNDAIHMAH</sequence>
<dbReference type="NCBIfam" id="NF004482">
    <property type="entry name" value="PRK05815.2-4"/>
    <property type="match status" value="1"/>
</dbReference>
<evidence type="ECO:0000256" key="4">
    <source>
        <dbReference type="ARBA" id="ARBA00022547"/>
    </source>
</evidence>
<dbReference type="SUPFAM" id="SSF81336">
    <property type="entry name" value="F1F0 ATP synthase subunit A"/>
    <property type="match status" value="1"/>
</dbReference>
<evidence type="ECO:0000256" key="9">
    <source>
        <dbReference type="ARBA" id="ARBA00023136"/>
    </source>
</evidence>
<keyword evidence="8 11" id="KW-0406">Ion transport</keyword>
<evidence type="ECO:0000256" key="5">
    <source>
        <dbReference type="ARBA" id="ARBA00022692"/>
    </source>
</evidence>
<keyword evidence="10 11" id="KW-0066">ATP synthesis</keyword>
<dbReference type="CDD" id="cd00310">
    <property type="entry name" value="ATP-synt_Fo_a_6"/>
    <property type="match status" value="1"/>
</dbReference>
<reference evidence="14" key="1">
    <citation type="submission" date="2023-08" db="EMBL/GenBank/DDBJ databases">
        <title>Rhodospirillaceae gen. nov., a novel taxon isolated from the Yangtze River Yuezi River estuary sludge.</title>
        <authorList>
            <person name="Ruan L."/>
        </authorList>
    </citation>
    <scope>NUCLEOTIDE SEQUENCE [LARGE SCALE GENOMIC DNA]</scope>
    <source>
        <strain evidence="14">R-7</strain>
    </source>
</reference>
<proteinExistence type="inferred from homology"/>
<dbReference type="Proteomes" id="UP001230156">
    <property type="component" value="Unassembled WGS sequence"/>
</dbReference>
<feature type="transmembrane region" description="Helical" evidence="11">
    <location>
        <begin position="187"/>
        <end position="212"/>
    </location>
</feature>
<evidence type="ECO:0000256" key="3">
    <source>
        <dbReference type="ARBA" id="ARBA00022448"/>
    </source>
</evidence>
<dbReference type="NCBIfam" id="TIGR01131">
    <property type="entry name" value="ATP_synt_6_or_A"/>
    <property type="match status" value="1"/>
</dbReference>
<comment type="subcellular location">
    <subcellularLocation>
        <location evidence="11 12">Cell membrane</location>
        <topology evidence="11 12">Multi-pass membrane protein</topology>
    </subcellularLocation>
    <subcellularLocation>
        <location evidence="1">Membrane</location>
        <topology evidence="1">Multi-pass membrane protein</topology>
    </subcellularLocation>
</comment>
<dbReference type="PRINTS" id="PR00123">
    <property type="entry name" value="ATPASEA"/>
</dbReference>
<feature type="transmembrane region" description="Helical" evidence="11">
    <location>
        <begin position="114"/>
        <end position="137"/>
    </location>
</feature>
<feature type="transmembrane region" description="Helical" evidence="11">
    <location>
        <begin position="87"/>
        <end position="107"/>
    </location>
</feature>
<evidence type="ECO:0000313" key="13">
    <source>
        <dbReference type="EMBL" id="MDQ7246964.1"/>
    </source>
</evidence>
<dbReference type="PANTHER" id="PTHR11410">
    <property type="entry name" value="ATP SYNTHASE SUBUNIT A"/>
    <property type="match status" value="1"/>
</dbReference>
<feature type="transmembrane region" description="Helical" evidence="11">
    <location>
        <begin position="157"/>
        <end position="175"/>
    </location>
</feature>
<feature type="transmembrane region" description="Helical" evidence="11">
    <location>
        <begin position="218"/>
        <end position="247"/>
    </location>
</feature>
<protein>
    <recommendedName>
        <fullName evidence="11 12">ATP synthase subunit a</fullName>
    </recommendedName>
    <alternativeName>
        <fullName evidence="11">ATP synthase F0 sector subunit a</fullName>
    </alternativeName>
    <alternativeName>
        <fullName evidence="11">F-ATPase subunit 6</fullName>
    </alternativeName>
</protein>
<evidence type="ECO:0000256" key="7">
    <source>
        <dbReference type="ARBA" id="ARBA00022989"/>
    </source>
</evidence>
<keyword evidence="3 11" id="KW-0813">Transport</keyword>
<dbReference type="InterPro" id="IPR035908">
    <property type="entry name" value="F0_ATP_A_sf"/>
</dbReference>
<dbReference type="PANTHER" id="PTHR11410:SF0">
    <property type="entry name" value="ATP SYNTHASE SUBUNIT A"/>
    <property type="match status" value="1"/>
</dbReference>
<feature type="transmembrane region" description="Helical" evidence="11">
    <location>
        <begin position="29"/>
        <end position="51"/>
    </location>
</feature>
<keyword evidence="6 11" id="KW-0375">Hydrogen ion transport</keyword>
<evidence type="ECO:0000256" key="10">
    <source>
        <dbReference type="ARBA" id="ARBA00023310"/>
    </source>
</evidence>
<keyword evidence="4 11" id="KW-0138">CF(0)</keyword>
<comment type="function">
    <text evidence="11 12">Key component of the proton channel; it plays a direct role in the translocation of protons across the membrane.</text>
</comment>
<evidence type="ECO:0000256" key="11">
    <source>
        <dbReference type="HAMAP-Rule" id="MF_01393"/>
    </source>
</evidence>
<dbReference type="InterPro" id="IPR045083">
    <property type="entry name" value="ATP_synth_F0_asu_bact/mt"/>
</dbReference>
<dbReference type="PROSITE" id="PS00449">
    <property type="entry name" value="ATPASE_A"/>
    <property type="match status" value="1"/>
</dbReference>
<dbReference type="Pfam" id="PF00119">
    <property type="entry name" value="ATP-synt_A"/>
    <property type="match status" value="1"/>
</dbReference>
<comment type="caution">
    <text evidence="13">The sequence shown here is derived from an EMBL/GenBank/DDBJ whole genome shotgun (WGS) entry which is preliminary data.</text>
</comment>
<keyword evidence="9 11" id="KW-0472">Membrane</keyword>
<evidence type="ECO:0000256" key="6">
    <source>
        <dbReference type="ARBA" id="ARBA00022781"/>
    </source>
</evidence>
<evidence type="ECO:0000256" key="1">
    <source>
        <dbReference type="ARBA" id="ARBA00004141"/>
    </source>
</evidence>
<evidence type="ECO:0000313" key="14">
    <source>
        <dbReference type="Proteomes" id="UP001230156"/>
    </source>
</evidence>
<keyword evidence="5 11" id="KW-0812">Transmembrane</keyword>
<dbReference type="InterPro" id="IPR023011">
    <property type="entry name" value="ATP_synth_F0_asu_AS"/>
</dbReference>
<accession>A0ABU0YGW7</accession>
<organism evidence="13 14">
    <name type="scientific">Dongia sedimenti</name>
    <dbReference type="NCBI Taxonomy" id="3064282"/>
    <lineage>
        <taxon>Bacteria</taxon>
        <taxon>Pseudomonadati</taxon>
        <taxon>Pseudomonadota</taxon>
        <taxon>Alphaproteobacteria</taxon>
        <taxon>Rhodospirillales</taxon>
        <taxon>Dongiaceae</taxon>
        <taxon>Dongia</taxon>
    </lineage>
</organism>
<comment type="similarity">
    <text evidence="2 11 12">Belongs to the ATPase A chain family.</text>
</comment>
<dbReference type="EMBL" id="JAUYVI010000002">
    <property type="protein sequence ID" value="MDQ7246964.1"/>
    <property type="molecule type" value="Genomic_DNA"/>
</dbReference>
<dbReference type="HAMAP" id="MF_01393">
    <property type="entry name" value="ATP_synth_a_bact"/>
    <property type="match status" value="1"/>
</dbReference>
<dbReference type="RefSeq" id="WP_379954376.1">
    <property type="nucleotide sequence ID" value="NZ_JAUYVI010000002.1"/>
</dbReference>
<gene>
    <name evidence="11" type="primary">atpB</name>
    <name evidence="13" type="ORF">Q8A70_04780</name>
</gene>
<evidence type="ECO:0000256" key="12">
    <source>
        <dbReference type="RuleBase" id="RU000483"/>
    </source>
</evidence>
<dbReference type="InterPro" id="IPR000568">
    <property type="entry name" value="ATP_synth_F0_asu"/>
</dbReference>
<name>A0ABU0YGW7_9PROT</name>
<keyword evidence="14" id="KW-1185">Reference proteome</keyword>
<keyword evidence="11" id="KW-1003">Cell membrane</keyword>